<comment type="caution">
    <text evidence="13">The sequence shown here is derived from an EMBL/GenBank/DDBJ whole genome shotgun (WGS) entry which is preliminary data.</text>
</comment>
<comment type="similarity">
    <text evidence="2">Belongs to the catalase family. HPII subfamily.</text>
</comment>
<feature type="domain" description="Catalase core" evidence="12">
    <location>
        <begin position="36"/>
        <end position="423"/>
    </location>
</feature>
<feature type="region of interest" description="Disordered" evidence="11">
    <location>
        <begin position="1"/>
        <end position="26"/>
    </location>
</feature>
<dbReference type="InterPro" id="IPR041399">
    <property type="entry name" value="Catalase_large_C"/>
</dbReference>
<dbReference type="InterPro" id="IPR024712">
    <property type="entry name" value="Catalase_clade2"/>
</dbReference>
<dbReference type="InterPro" id="IPR018028">
    <property type="entry name" value="Catalase"/>
</dbReference>
<comment type="catalytic activity">
    <reaction evidence="10">
        <text>2 H2O2 = O2 + 2 H2O</text>
        <dbReference type="Rhea" id="RHEA:20309"/>
        <dbReference type="ChEBI" id="CHEBI:15377"/>
        <dbReference type="ChEBI" id="CHEBI:15379"/>
        <dbReference type="ChEBI" id="CHEBI:16240"/>
        <dbReference type="EC" id="1.11.1.6"/>
    </reaction>
</comment>
<evidence type="ECO:0000259" key="12">
    <source>
        <dbReference type="SMART" id="SM01060"/>
    </source>
</evidence>
<evidence type="ECO:0000256" key="10">
    <source>
        <dbReference type="PIRNR" id="PIRNR038927"/>
    </source>
</evidence>
<dbReference type="EC" id="1.11.1.6" evidence="3 10"/>
<evidence type="ECO:0000256" key="2">
    <source>
        <dbReference type="ARBA" id="ARBA00010660"/>
    </source>
</evidence>
<keyword evidence="5 10" id="KW-0349">Heme</keyword>
<gene>
    <name evidence="13" type="primary">katE</name>
    <name evidence="13" type="ORF">GCM10022409_03990</name>
</gene>
<dbReference type="InterPro" id="IPR020835">
    <property type="entry name" value="Catalase_sf"/>
</dbReference>
<name>A0ABP7TAT5_9BACT</name>
<evidence type="ECO:0000256" key="3">
    <source>
        <dbReference type="ARBA" id="ARBA00012314"/>
    </source>
</evidence>
<dbReference type="InterPro" id="IPR011614">
    <property type="entry name" value="Catalase_core"/>
</dbReference>
<evidence type="ECO:0000256" key="7">
    <source>
        <dbReference type="ARBA" id="ARBA00023002"/>
    </source>
</evidence>
<evidence type="ECO:0000256" key="4">
    <source>
        <dbReference type="ARBA" id="ARBA00022559"/>
    </source>
</evidence>
<dbReference type="Pfam" id="PF00199">
    <property type="entry name" value="Catalase"/>
    <property type="match status" value="1"/>
</dbReference>
<keyword evidence="4 10" id="KW-0575">Peroxidase</keyword>
<protein>
    <recommendedName>
        <fullName evidence="3 10">Catalase</fullName>
        <ecNumber evidence="3 10">1.11.1.6</ecNumber>
    </recommendedName>
</protein>
<keyword evidence="8 10" id="KW-0408">Iron</keyword>
<dbReference type="Pfam" id="PF18011">
    <property type="entry name" value="Catalase_C"/>
    <property type="match status" value="1"/>
</dbReference>
<feature type="compositionally biased region" description="Basic and acidic residues" evidence="11">
    <location>
        <begin position="9"/>
        <end position="26"/>
    </location>
</feature>
<dbReference type="InterPro" id="IPR043156">
    <property type="entry name" value="Catalase_clade2_helical"/>
</dbReference>
<keyword evidence="7 10" id="KW-0560">Oxidoreductase</keyword>
<dbReference type="EMBL" id="BAABDK010000001">
    <property type="protein sequence ID" value="GAA4023347.1"/>
    <property type="molecule type" value="Genomic_DNA"/>
</dbReference>
<dbReference type="SUPFAM" id="SSF52317">
    <property type="entry name" value="Class I glutamine amidotransferase-like"/>
    <property type="match status" value="1"/>
</dbReference>
<keyword evidence="9 10" id="KW-0376">Hydrogen peroxide</keyword>
<dbReference type="CDD" id="cd03132">
    <property type="entry name" value="GATase1_catalase"/>
    <property type="match status" value="1"/>
</dbReference>
<dbReference type="PANTHER" id="PTHR42821">
    <property type="entry name" value="CATALASE"/>
    <property type="match status" value="1"/>
</dbReference>
<dbReference type="InterPro" id="IPR029062">
    <property type="entry name" value="Class_I_gatase-like"/>
</dbReference>
<dbReference type="Gene3D" id="3.40.50.880">
    <property type="match status" value="1"/>
</dbReference>
<dbReference type="PROSITE" id="PS51402">
    <property type="entry name" value="CATALASE_3"/>
    <property type="match status" value="1"/>
</dbReference>
<dbReference type="InterPro" id="IPR010582">
    <property type="entry name" value="Catalase_immune_responsive"/>
</dbReference>
<evidence type="ECO:0000256" key="6">
    <source>
        <dbReference type="ARBA" id="ARBA00022723"/>
    </source>
</evidence>
<dbReference type="SMART" id="SM01060">
    <property type="entry name" value="Catalase"/>
    <property type="match status" value="1"/>
</dbReference>
<keyword evidence="14" id="KW-1185">Reference proteome</keyword>
<proteinExistence type="inferred from homology"/>
<dbReference type="InterPro" id="IPR002226">
    <property type="entry name" value="Catalase_haem_BS"/>
</dbReference>
<evidence type="ECO:0000256" key="8">
    <source>
        <dbReference type="ARBA" id="ARBA00023004"/>
    </source>
</evidence>
<dbReference type="Gene3D" id="2.40.180.10">
    <property type="entry name" value="Catalase core domain"/>
    <property type="match status" value="1"/>
</dbReference>
<organism evidence="13 14">
    <name type="scientific">Hymenobacter glaciei</name>
    <dbReference type="NCBI Taxonomy" id="877209"/>
    <lineage>
        <taxon>Bacteria</taxon>
        <taxon>Pseudomonadati</taxon>
        <taxon>Bacteroidota</taxon>
        <taxon>Cytophagia</taxon>
        <taxon>Cytophagales</taxon>
        <taxon>Hymenobacteraceae</taxon>
        <taxon>Hymenobacter</taxon>
    </lineage>
</organism>
<evidence type="ECO:0000256" key="9">
    <source>
        <dbReference type="ARBA" id="ARBA00023324"/>
    </source>
</evidence>
<evidence type="ECO:0000256" key="1">
    <source>
        <dbReference type="ARBA" id="ARBA00001971"/>
    </source>
</evidence>
<dbReference type="RefSeq" id="WP_345049663.1">
    <property type="nucleotide sequence ID" value="NZ_BAABDK010000001.1"/>
</dbReference>
<dbReference type="PRINTS" id="PR00067">
    <property type="entry name" value="CATALASE"/>
</dbReference>
<dbReference type="Proteomes" id="UP001501469">
    <property type="component" value="Unassembled WGS sequence"/>
</dbReference>
<comment type="function">
    <text evidence="10">Decomposes hydrogen peroxide into water and oxygen; serves to protect cells from the toxic effects of hydrogen peroxide.</text>
</comment>
<dbReference type="PROSITE" id="PS00437">
    <property type="entry name" value="CATALASE_1"/>
    <property type="match status" value="1"/>
</dbReference>
<dbReference type="PIRSF" id="PIRSF038927">
    <property type="entry name" value="Catalase_clade2"/>
    <property type="match status" value="1"/>
</dbReference>
<dbReference type="Gene3D" id="1.20.1370.20">
    <property type="match status" value="1"/>
</dbReference>
<evidence type="ECO:0000313" key="13">
    <source>
        <dbReference type="EMBL" id="GAA4023347.1"/>
    </source>
</evidence>
<sequence length="729" mass="80265">MSKKPTAKKTHEDAVSTAKTDELAQNREDGYGQFLTTNQGLRINDDQNSLKAGERGPTLLEDFILREKITHFDHERIPERVVHARGVAAHGYFEAYGNNANLSRADFLQAGVQTPVFTRFSTVAGSRGSSDMARDVRGFAVKFYTQEGVFDLVGNNIPVFFIQDAIKFPDFIHAVKPEPHNEIPQAASAHDTFYDFISTNPESMHMLLWAMSDRALPRSLRMMEGFGVHTFRLINTEGKSRFVKFHWKPKLGAHAVAWEEAQQISGKDPDFHRRDLWNCIEMGAYPEWELGVQVVEEEDERKFDFDILDSTKLIPEDLVPVQMLGKMVLNRNVDNYFAETEQVAFHLGHVVPGIDFSNDPLLQGRLFSYTDTQLTRLGGPNFHEIPINRSIAPIHNGQRDGHMRQTINKGQVAYGPNLLNDNFPKQAKLSEGGFNSVHERVEGHKIRLRSKSFVDHYSQAKLFWNSQSDAEKMHIVKALRFDLSHVQKEFVRTRTLVQLSQIDSELVRRVAEGLGVAVPSAEGVQLNLQVGADADAASLQSKPAAGNIGKDSALSMAPTAKINQGKTSIKTRHVAVLATDGANVAAIGDLMKALMDQGAQAAIVATHLGTIKGSDGKELLVDGTFHSTASVLYDAVYVAGGEASVAVLKQNADAVRFVNEAFRHCKPIAASGAGIELLKAAAYPGAEDILNADGVVTSLDAQVGGLAPQFITAIAQHRFWGRELKAMPA</sequence>
<evidence type="ECO:0000313" key="14">
    <source>
        <dbReference type="Proteomes" id="UP001501469"/>
    </source>
</evidence>
<evidence type="ECO:0000256" key="11">
    <source>
        <dbReference type="SAM" id="MobiDB-lite"/>
    </source>
</evidence>
<keyword evidence="6 10" id="KW-0479">Metal-binding</keyword>
<reference evidence="14" key="1">
    <citation type="journal article" date="2019" name="Int. J. Syst. Evol. Microbiol.">
        <title>The Global Catalogue of Microorganisms (GCM) 10K type strain sequencing project: providing services to taxonomists for standard genome sequencing and annotation.</title>
        <authorList>
            <consortium name="The Broad Institute Genomics Platform"/>
            <consortium name="The Broad Institute Genome Sequencing Center for Infectious Disease"/>
            <person name="Wu L."/>
            <person name="Ma J."/>
        </authorList>
    </citation>
    <scope>NUCLEOTIDE SEQUENCE [LARGE SCALE GENOMIC DNA]</scope>
    <source>
        <strain evidence="14">JCM 17225</strain>
    </source>
</reference>
<accession>A0ABP7TAT5</accession>
<dbReference type="SUPFAM" id="SSF56634">
    <property type="entry name" value="Heme-dependent catalase-like"/>
    <property type="match status" value="1"/>
</dbReference>
<dbReference type="Pfam" id="PF06628">
    <property type="entry name" value="Catalase-rel"/>
    <property type="match status" value="1"/>
</dbReference>
<evidence type="ECO:0000256" key="5">
    <source>
        <dbReference type="ARBA" id="ARBA00022617"/>
    </source>
</evidence>
<dbReference type="PANTHER" id="PTHR42821:SF1">
    <property type="entry name" value="CATALASE-B"/>
    <property type="match status" value="1"/>
</dbReference>
<comment type="cofactor">
    <cofactor evidence="1 10">
        <name>heme</name>
        <dbReference type="ChEBI" id="CHEBI:30413"/>
    </cofactor>
</comment>